<dbReference type="Gramene" id="OPUNC06G05390.1">
    <property type="protein sequence ID" value="OPUNC06G05390.1"/>
    <property type="gene ID" value="OPUNC06G05390"/>
</dbReference>
<dbReference type="GO" id="GO:0004674">
    <property type="term" value="F:protein serine/threonine kinase activity"/>
    <property type="evidence" value="ECO:0007669"/>
    <property type="project" value="UniProtKB-KW"/>
</dbReference>
<feature type="domain" description="Protein kinase" evidence="18">
    <location>
        <begin position="312"/>
        <end position="576"/>
    </location>
</feature>
<accession>A0A0E0L8R3</accession>
<evidence type="ECO:0000256" key="1">
    <source>
        <dbReference type="ARBA" id="ARBA00004162"/>
    </source>
</evidence>
<evidence type="ECO:0000256" key="17">
    <source>
        <dbReference type="SAM" id="Phobius"/>
    </source>
</evidence>
<keyword evidence="8" id="KW-0677">Repeat</keyword>
<dbReference type="OMA" id="PVLRYAN"/>
<dbReference type="STRING" id="4537.A0A0E0L8R3"/>
<feature type="region of interest" description="Disordered" evidence="16">
    <location>
        <begin position="281"/>
        <end position="300"/>
    </location>
</feature>
<dbReference type="EC" id="2.7.11.1" evidence="2"/>
<evidence type="ECO:0000313" key="20">
    <source>
        <dbReference type="Proteomes" id="UP000026962"/>
    </source>
</evidence>
<comment type="catalytic activity">
    <reaction evidence="13">
        <text>L-threonyl-[protein] + ATP = O-phospho-L-threonyl-[protein] + ADP + H(+)</text>
        <dbReference type="Rhea" id="RHEA:46608"/>
        <dbReference type="Rhea" id="RHEA-COMP:11060"/>
        <dbReference type="Rhea" id="RHEA-COMP:11605"/>
        <dbReference type="ChEBI" id="CHEBI:15378"/>
        <dbReference type="ChEBI" id="CHEBI:30013"/>
        <dbReference type="ChEBI" id="CHEBI:30616"/>
        <dbReference type="ChEBI" id="CHEBI:61977"/>
        <dbReference type="ChEBI" id="CHEBI:456216"/>
        <dbReference type="EC" id="2.7.11.1"/>
    </reaction>
</comment>
<dbReference type="SUPFAM" id="SSF52058">
    <property type="entry name" value="L domain-like"/>
    <property type="match status" value="1"/>
</dbReference>
<dbReference type="InterPro" id="IPR017441">
    <property type="entry name" value="Protein_kinase_ATP_BS"/>
</dbReference>
<evidence type="ECO:0000256" key="9">
    <source>
        <dbReference type="ARBA" id="ARBA00022777"/>
    </source>
</evidence>
<dbReference type="InterPro" id="IPR011009">
    <property type="entry name" value="Kinase-like_dom_sf"/>
</dbReference>
<keyword evidence="7" id="KW-0732">Signal</keyword>
<keyword evidence="15" id="KW-0547">Nucleotide-binding</keyword>
<proteinExistence type="predicted"/>
<keyword evidence="10 17" id="KW-1133">Transmembrane helix</keyword>
<keyword evidence="11 17" id="KW-0472">Membrane</keyword>
<dbReference type="InterPro" id="IPR051809">
    <property type="entry name" value="Plant_receptor-like_S/T_kinase"/>
</dbReference>
<evidence type="ECO:0000256" key="5">
    <source>
        <dbReference type="ARBA" id="ARBA00022679"/>
    </source>
</evidence>
<feature type="binding site" evidence="15">
    <location>
        <position position="340"/>
    </location>
    <ligand>
        <name>ATP</name>
        <dbReference type="ChEBI" id="CHEBI:30616"/>
    </ligand>
</feature>
<keyword evidence="9" id="KW-0418">Kinase</keyword>
<dbReference type="AlphaFoldDB" id="A0A0E0L8R3"/>
<keyword evidence="15" id="KW-0067">ATP-binding</keyword>
<comment type="catalytic activity">
    <reaction evidence="14">
        <text>L-seryl-[protein] + ATP = O-phospho-L-seryl-[protein] + ADP + H(+)</text>
        <dbReference type="Rhea" id="RHEA:17989"/>
        <dbReference type="Rhea" id="RHEA-COMP:9863"/>
        <dbReference type="Rhea" id="RHEA-COMP:11604"/>
        <dbReference type="ChEBI" id="CHEBI:15378"/>
        <dbReference type="ChEBI" id="CHEBI:29999"/>
        <dbReference type="ChEBI" id="CHEBI:30616"/>
        <dbReference type="ChEBI" id="CHEBI:83421"/>
        <dbReference type="ChEBI" id="CHEBI:456216"/>
        <dbReference type="EC" id="2.7.11.1"/>
    </reaction>
</comment>
<evidence type="ECO:0000256" key="7">
    <source>
        <dbReference type="ARBA" id="ARBA00022729"/>
    </source>
</evidence>
<evidence type="ECO:0000256" key="3">
    <source>
        <dbReference type="ARBA" id="ARBA00022527"/>
    </source>
</evidence>
<sequence length="588" mass="62915">MLSGTIPPGLNCSLILDLSYNKLTGQIPSEITVLGNFHMYLNLSNNLLDGPVPLQIGNMEMTKALDLSMNNLSGAIPATIIGCVALEYINLSGNSLQACQPQCGKLTNLHVLDVSSNGLTGVLPPSLQASPVLRYANFSYNKFSGEVSGEGAFPNLTGDSFVGIPGLCGSIAGMARCGRRRHVHRPSPVLRYANFSYNKFSGEVSGEGAFPNLTGDSFVGIPGLCGSIAGMARCGRRRHVHRRLLVCIVVIVAVAIALAVAAGISAMALTWLKLRTTSVSPHLSSSGAAMDEKKNEHPRISHRELVDATGGFSETNLIGEGGYGHVYRGVLHDGTVVAVKVLHMQGAGDDVVVVAGSFERECQVLRSIRHRNLVRVITACSTPDFKAVVLPFMANGSLDGLIHPPPPGGQAPPAAGPGAAAEHRRQRRRRDGVPAPPCPLQDRPLRPQAEQRPPRRRHDGHRLRLRRVEAEYGMGRNPSTQGDVYSFGVLLMEMITGKRPAEVFAEEGHSLREWVKSRLSSDDAVAAVELSAATSRHETMHVVVELLELGVACSQIVAAMRPSMDDVAQEIAHLKVDRRSSAEVVLGG</sequence>
<evidence type="ECO:0000256" key="8">
    <source>
        <dbReference type="ARBA" id="ARBA00022737"/>
    </source>
</evidence>
<dbReference type="Pfam" id="PF00069">
    <property type="entry name" value="Pkinase"/>
    <property type="match status" value="1"/>
</dbReference>
<feature type="compositionally biased region" description="Basic residues" evidence="16">
    <location>
        <begin position="454"/>
        <end position="464"/>
    </location>
</feature>
<dbReference type="PANTHER" id="PTHR27008:SF592">
    <property type="entry name" value="LEUCINE-RICH REPEAT RECEPTOR-LIKE PROTEIN KINASE FAMILY PROTEIN-RELATED"/>
    <property type="match status" value="1"/>
</dbReference>
<feature type="transmembrane region" description="Helical" evidence="17">
    <location>
        <begin position="244"/>
        <end position="272"/>
    </location>
</feature>
<dbReference type="Gene3D" id="3.30.200.20">
    <property type="entry name" value="Phosphorylase Kinase, domain 1"/>
    <property type="match status" value="1"/>
</dbReference>
<reference evidence="19" key="1">
    <citation type="submission" date="2015-04" db="UniProtKB">
        <authorList>
            <consortium name="EnsemblPlants"/>
        </authorList>
    </citation>
    <scope>IDENTIFICATION</scope>
</reference>
<feature type="region of interest" description="Disordered" evidence="16">
    <location>
        <begin position="401"/>
        <end position="464"/>
    </location>
</feature>
<dbReference type="InterPro" id="IPR001611">
    <property type="entry name" value="Leu-rich_rpt"/>
</dbReference>
<evidence type="ECO:0000256" key="6">
    <source>
        <dbReference type="ARBA" id="ARBA00022692"/>
    </source>
</evidence>
<evidence type="ECO:0000256" key="10">
    <source>
        <dbReference type="ARBA" id="ARBA00022989"/>
    </source>
</evidence>
<dbReference type="Gene3D" id="3.80.10.10">
    <property type="entry name" value="Ribonuclease Inhibitor"/>
    <property type="match status" value="1"/>
</dbReference>
<dbReference type="Gene3D" id="1.10.510.10">
    <property type="entry name" value="Transferase(Phosphotransferase) domain 1"/>
    <property type="match status" value="1"/>
</dbReference>
<dbReference type="HOGENOM" id="CLU_513283_0_0_1"/>
<dbReference type="FunFam" id="3.30.200.20:FF:000543">
    <property type="entry name" value="Putative leucine-rich repeat receptor-like serine/threonine-protein kinase"/>
    <property type="match status" value="1"/>
</dbReference>
<dbReference type="PROSITE" id="PS00107">
    <property type="entry name" value="PROTEIN_KINASE_ATP"/>
    <property type="match status" value="1"/>
</dbReference>
<dbReference type="eggNOG" id="ENOG502QPTD">
    <property type="taxonomic scope" value="Eukaryota"/>
</dbReference>
<protein>
    <recommendedName>
        <fullName evidence="2">non-specific serine/threonine protein kinase</fullName>
        <ecNumber evidence="2">2.7.11.1</ecNumber>
    </recommendedName>
</protein>
<dbReference type="SUPFAM" id="SSF56112">
    <property type="entry name" value="Protein kinase-like (PK-like)"/>
    <property type="match status" value="2"/>
</dbReference>
<comment type="subcellular location">
    <subcellularLocation>
        <location evidence="1">Cell membrane</location>
        <topology evidence="1">Single-pass membrane protein</topology>
    </subcellularLocation>
</comment>
<evidence type="ECO:0000313" key="19">
    <source>
        <dbReference type="EnsemblPlants" id="OPUNC06G05390.1"/>
    </source>
</evidence>
<evidence type="ECO:0000256" key="4">
    <source>
        <dbReference type="ARBA" id="ARBA00022614"/>
    </source>
</evidence>
<evidence type="ECO:0000256" key="14">
    <source>
        <dbReference type="ARBA" id="ARBA00048679"/>
    </source>
</evidence>
<reference evidence="19" key="2">
    <citation type="submission" date="2018-05" db="EMBL/GenBank/DDBJ databases">
        <title>OpunRS2 (Oryza punctata Reference Sequence Version 2).</title>
        <authorList>
            <person name="Zhang J."/>
            <person name="Kudrna D."/>
            <person name="Lee S."/>
            <person name="Talag J."/>
            <person name="Welchert J."/>
            <person name="Wing R.A."/>
        </authorList>
    </citation>
    <scope>NUCLEOTIDE SEQUENCE [LARGE SCALE GENOMIC DNA]</scope>
</reference>
<dbReference type="Proteomes" id="UP000026962">
    <property type="component" value="Chromosome 6"/>
</dbReference>
<keyword evidence="12" id="KW-0325">Glycoprotein</keyword>
<organism evidence="19">
    <name type="scientific">Oryza punctata</name>
    <name type="common">Red rice</name>
    <dbReference type="NCBI Taxonomy" id="4537"/>
    <lineage>
        <taxon>Eukaryota</taxon>
        <taxon>Viridiplantae</taxon>
        <taxon>Streptophyta</taxon>
        <taxon>Embryophyta</taxon>
        <taxon>Tracheophyta</taxon>
        <taxon>Spermatophyta</taxon>
        <taxon>Magnoliopsida</taxon>
        <taxon>Liliopsida</taxon>
        <taxon>Poales</taxon>
        <taxon>Poaceae</taxon>
        <taxon>BOP clade</taxon>
        <taxon>Oryzoideae</taxon>
        <taxon>Oryzeae</taxon>
        <taxon>Oryzinae</taxon>
        <taxon>Oryza</taxon>
    </lineage>
</organism>
<evidence type="ECO:0000256" key="11">
    <source>
        <dbReference type="ARBA" id="ARBA00023136"/>
    </source>
</evidence>
<evidence type="ECO:0000256" key="12">
    <source>
        <dbReference type="ARBA" id="ARBA00023180"/>
    </source>
</evidence>
<dbReference type="InterPro" id="IPR000719">
    <property type="entry name" value="Prot_kinase_dom"/>
</dbReference>
<keyword evidence="4" id="KW-0433">Leucine-rich repeat</keyword>
<evidence type="ECO:0000256" key="15">
    <source>
        <dbReference type="PROSITE-ProRule" id="PRU10141"/>
    </source>
</evidence>
<dbReference type="FunFam" id="3.80.10.10:FF:000041">
    <property type="entry name" value="LRR receptor-like serine/threonine-protein kinase ERECTA"/>
    <property type="match status" value="1"/>
</dbReference>
<dbReference type="InterPro" id="IPR032675">
    <property type="entry name" value="LRR_dom_sf"/>
</dbReference>
<evidence type="ECO:0000256" key="2">
    <source>
        <dbReference type="ARBA" id="ARBA00012513"/>
    </source>
</evidence>
<dbReference type="GO" id="GO:0005524">
    <property type="term" value="F:ATP binding"/>
    <property type="evidence" value="ECO:0007669"/>
    <property type="project" value="UniProtKB-UniRule"/>
</dbReference>
<dbReference type="EnsemblPlants" id="OPUNC06G05390.1">
    <property type="protein sequence ID" value="OPUNC06G05390.1"/>
    <property type="gene ID" value="OPUNC06G05390"/>
</dbReference>
<feature type="compositionally biased region" description="Low complexity" evidence="16">
    <location>
        <begin position="411"/>
        <end position="420"/>
    </location>
</feature>
<feature type="compositionally biased region" description="Basic and acidic residues" evidence="16">
    <location>
        <begin position="290"/>
        <end position="300"/>
    </location>
</feature>
<name>A0A0E0L8R3_ORYPU</name>
<keyword evidence="20" id="KW-1185">Reference proteome</keyword>
<dbReference type="PROSITE" id="PS50011">
    <property type="entry name" value="PROTEIN_KINASE_DOM"/>
    <property type="match status" value="1"/>
</dbReference>
<keyword evidence="6 17" id="KW-0812">Transmembrane</keyword>
<dbReference type="Pfam" id="PF00560">
    <property type="entry name" value="LRR_1"/>
    <property type="match status" value="2"/>
</dbReference>
<dbReference type="GO" id="GO:0005886">
    <property type="term" value="C:plasma membrane"/>
    <property type="evidence" value="ECO:0007669"/>
    <property type="project" value="UniProtKB-SubCell"/>
</dbReference>
<evidence type="ECO:0000256" key="13">
    <source>
        <dbReference type="ARBA" id="ARBA00047899"/>
    </source>
</evidence>
<dbReference type="Pfam" id="PF13855">
    <property type="entry name" value="LRR_8"/>
    <property type="match status" value="1"/>
</dbReference>
<dbReference type="InterPro" id="IPR001245">
    <property type="entry name" value="Ser-Thr/Tyr_kinase_cat_dom"/>
</dbReference>
<evidence type="ECO:0000256" key="16">
    <source>
        <dbReference type="SAM" id="MobiDB-lite"/>
    </source>
</evidence>
<evidence type="ECO:0000259" key="18">
    <source>
        <dbReference type="PROSITE" id="PS50011"/>
    </source>
</evidence>
<dbReference type="Pfam" id="PF07714">
    <property type="entry name" value="PK_Tyr_Ser-Thr"/>
    <property type="match status" value="1"/>
</dbReference>
<keyword evidence="3" id="KW-0723">Serine/threonine-protein kinase</keyword>
<keyword evidence="5" id="KW-0808">Transferase</keyword>
<dbReference type="PANTHER" id="PTHR27008">
    <property type="entry name" value="OS04G0122200 PROTEIN"/>
    <property type="match status" value="1"/>
</dbReference>